<dbReference type="RefSeq" id="XP_067545111.1">
    <property type="nucleotide sequence ID" value="XM_067689381.1"/>
</dbReference>
<dbReference type="Gene3D" id="2.30.30.100">
    <property type="match status" value="1"/>
</dbReference>
<dbReference type="Proteomes" id="UP000185944">
    <property type="component" value="Unassembled WGS sequence"/>
</dbReference>
<dbReference type="SUPFAM" id="SSF50182">
    <property type="entry name" value="Sm-like ribonucleoproteins"/>
    <property type="match status" value="1"/>
</dbReference>
<dbReference type="GeneID" id="93648313"/>
<dbReference type="VEuPathDB" id="MicrosporidiaDB:NEDG_01963"/>
<evidence type="ECO:0000313" key="1">
    <source>
        <dbReference type="EMBL" id="OAG31436.1"/>
    </source>
</evidence>
<reference evidence="1 2" key="1">
    <citation type="submission" date="2016-02" db="EMBL/GenBank/DDBJ databases">
        <title>Discovery of a natural microsporidian pathogen with a broad tissue tropism in Caenorhabditis elegans.</title>
        <authorList>
            <person name="Luallen R.J."/>
            <person name="Reinke A.W."/>
            <person name="Tong L."/>
            <person name="Botts M.R."/>
            <person name="Felix M.-A."/>
            <person name="Troemel E.R."/>
        </authorList>
    </citation>
    <scope>NUCLEOTIDE SEQUENCE [LARGE SCALE GENOMIC DNA]</scope>
    <source>
        <strain evidence="1 2">JUm2807</strain>
    </source>
</reference>
<dbReference type="EMBL" id="LTDL01000016">
    <property type="protein sequence ID" value="OAG31436.1"/>
    <property type="molecule type" value="Genomic_DNA"/>
</dbReference>
<protein>
    <recommendedName>
        <fullName evidence="3">LSM domain-containing protein</fullName>
    </recommendedName>
</protein>
<proteinExistence type="predicted"/>
<comment type="caution">
    <text evidence="1">The sequence shown here is derived from an EMBL/GenBank/DDBJ whole genome shotgun (WGS) entry which is preliminary data.</text>
</comment>
<name>A0A177EI81_9MICR</name>
<keyword evidence="2" id="KW-1185">Reference proteome</keyword>
<accession>A0A177EI81</accession>
<dbReference type="AlphaFoldDB" id="A0A177EI81"/>
<organism evidence="1 2">
    <name type="scientific">Nematocida displodere</name>
    <dbReference type="NCBI Taxonomy" id="1805483"/>
    <lineage>
        <taxon>Eukaryota</taxon>
        <taxon>Fungi</taxon>
        <taxon>Fungi incertae sedis</taxon>
        <taxon>Microsporidia</taxon>
        <taxon>Nematocida</taxon>
    </lineage>
</organism>
<sequence>MPGKDNHTGKEVVVTYHNKTATGILQAQDTYMNVVIKTATSTLFIRGSTIQEIQLKE</sequence>
<gene>
    <name evidence="1" type="ORF">NEDG_01963</name>
</gene>
<dbReference type="InterPro" id="IPR010920">
    <property type="entry name" value="LSM_dom_sf"/>
</dbReference>
<evidence type="ECO:0000313" key="2">
    <source>
        <dbReference type="Proteomes" id="UP000185944"/>
    </source>
</evidence>
<evidence type="ECO:0008006" key="3">
    <source>
        <dbReference type="Google" id="ProtNLM"/>
    </source>
</evidence>